<reference evidence="4" key="2">
    <citation type="submission" date="2014-07" db="EMBL/GenBank/DDBJ databases">
        <authorList>
            <person name="Hull J."/>
        </authorList>
    </citation>
    <scope>NUCLEOTIDE SEQUENCE</scope>
</reference>
<evidence type="ECO:0000313" key="6">
    <source>
        <dbReference type="EMBL" id="JAG54248.1"/>
    </source>
</evidence>
<dbReference type="AlphaFoldDB" id="A0A0A9Y3W9"/>
<dbReference type="Gene3D" id="6.10.140.1230">
    <property type="match status" value="1"/>
</dbReference>
<reference evidence="7" key="4">
    <citation type="journal article" date="2016" name="Gigascience">
        <title>De novo construction of an expanded transcriptome assembly for the western tarnished plant bug, Lygus hesperus.</title>
        <authorList>
            <person name="Tassone E.E."/>
            <person name="Geib S.M."/>
            <person name="Hall B."/>
            <person name="Fabrick J.A."/>
            <person name="Brent C.S."/>
            <person name="Hull J.J."/>
        </authorList>
    </citation>
    <scope>NUCLEOTIDE SEQUENCE</scope>
</reference>
<dbReference type="EMBL" id="GDHC01017663">
    <property type="protein sequence ID" value="JAQ00966.1"/>
    <property type="molecule type" value="Transcribed_RNA"/>
</dbReference>
<dbReference type="PANTHER" id="PTHR22761:SF21">
    <property type="entry name" value="CHARGED MULTIVESICULAR BODY PROTEIN 7"/>
    <property type="match status" value="1"/>
</dbReference>
<evidence type="ECO:0000256" key="3">
    <source>
        <dbReference type="SAM" id="MobiDB-lite"/>
    </source>
</evidence>
<reference evidence="6" key="3">
    <citation type="submission" date="2014-09" db="EMBL/GenBank/DDBJ databases">
        <authorList>
            <person name="Magalhaes I.L.F."/>
            <person name="Oliveira U."/>
            <person name="Santos F.R."/>
            <person name="Vidigal T.H.D.A."/>
            <person name="Brescovit A.D."/>
            <person name="Santos A.J."/>
        </authorList>
    </citation>
    <scope>NUCLEOTIDE SEQUENCE</scope>
</reference>
<gene>
    <name evidence="4" type="primary">chmp7_1</name>
    <name evidence="5" type="synonym">chmp7_0</name>
    <name evidence="7" type="synonym">chmp7_2</name>
    <name evidence="5" type="ORF">CM83_49027</name>
    <name evidence="4" type="ORF">CM83_49028</name>
    <name evidence="7" type="ORF">g.62238</name>
</gene>
<proteinExistence type="inferred from homology"/>
<dbReference type="Pfam" id="PF03357">
    <property type="entry name" value="Snf7"/>
    <property type="match status" value="1"/>
</dbReference>
<protein>
    <submittedName>
        <fullName evidence="4">Charged multivesicular body protein 7</fullName>
    </submittedName>
</protein>
<evidence type="ECO:0000256" key="2">
    <source>
        <dbReference type="SAM" id="Coils"/>
    </source>
</evidence>
<dbReference type="GO" id="GO:0032511">
    <property type="term" value="P:late endosome to vacuole transport via multivesicular body sorting pathway"/>
    <property type="evidence" value="ECO:0007669"/>
    <property type="project" value="TreeGrafter"/>
</dbReference>
<dbReference type="GO" id="GO:0006900">
    <property type="term" value="P:vesicle budding from membrane"/>
    <property type="evidence" value="ECO:0007669"/>
    <property type="project" value="TreeGrafter"/>
</dbReference>
<comment type="similarity">
    <text evidence="1">Belongs to the SNF7 family.</text>
</comment>
<dbReference type="PANTHER" id="PTHR22761">
    <property type="entry name" value="CHARGED MULTIVESICULAR BODY PROTEIN"/>
    <property type="match status" value="1"/>
</dbReference>
<feature type="coiled-coil region" evidence="2">
    <location>
        <begin position="216"/>
        <end position="276"/>
    </location>
</feature>
<keyword evidence="2" id="KW-0175">Coiled coil</keyword>
<dbReference type="EMBL" id="GBHO01019394">
    <property type="protein sequence ID" value="JAG24210.1"/>
    <property type="molecule type" value="Transcribed_RNA"/>
</dbReference>
<feature type="region of interest" description="Disordered" evidence="3">
    <location>
        <begin position="373"/>
        <end position="409"/>
    </location>
</feature>
<dbReference type="GO" id="GO:0009898">
    <property type="term" value="C:cytoplasmic side of plasma membrane"/>
    <property type="evidence" value="ECO:0007669"/>
    <property type="project" value="TreeGrafter"/>
</dbReference>
<evidence type="ECO:0000313" key="7">
    <source>
        <dbReference type="EMBL" id="JAQ00966.1"/>
    </source>
</evidence>
<name>A0A0A9Y3W9_LYGHE</name>
<feature type="compositionally biased region" description="Polar residues" evidence="3">
    <location>
        <begin position="393"/>
        <end position="409"/>
    </location>
</feature>
<dbReference type="InterPro" id="IPR005024">
    <property type="entry name" value="Snf7_fam"/>
</dbReference>
<accession>A0A0A9Y3W9</accession>
<reference evidence="4" key="1">
    <citation type="journal article" date="2014" name="PLoS ONE">
        <title>Transcriptome-Based Identification of ABC Transporters in the Western Tarnished Plant Bug Lygus hesperus.</title>
        <authorList>
            <person name="Hull J.J."/>
            <person name="Chaney K."/>
            <person name="Geib S.M."/>
            <person name="Fabrick J.A."/>
            <person name="Brent C.S."/>
            <person name="Walsh D."/>
            <person name="Lavine L.C."/>
        </authorList>
    </citation>
    <scope>NUCLEOTIDE SEQUENCE</scope>
</reference>
<evidence type="ECO:0000313" key="5">
    <source>
        <dbReference type="EMBL" id="JAG24211.1"/>
    </source>
</evidence>
<dbReference type="Pfam" id="PF25880">
    <property type="entry name" value="WHD_CHMP7_1st"/>
    <property type="match status" value="1"/>
</dbReference>
<dbReference type="EMBL" id="GBRD01011576">
    <property type="protein sequence ID" value="JAG54248.1"/>
    <property type="molecule type" value="Transcribed_RNA"/>
</dbReference>
<dbReference type="GO" id="GO:0005771">
    <property type="term" value="C:multivesicular body"/>
    <property type="evidence" value="ECO:0007669"/>
    <property type="project" value="TreeGrafter"/>
</dbReference>
<evidence type="ECO:0000256" key="1">
    <source>
        <dbReference type="ARBA" id="ARBA00006190"/>
    </source>
</evidence>
<evidence type="ECO:0000313" key="4">
    <source>
        <dbReference type="EMBL" id="JAG24210.1"/>
    </source>
</evidence>
<dbReference type="EMBL" id="GBHO01019393">
    <property type="protein sequence ID" value="JAG24211.1"/>
    <property type="molecule type" value="Transcribed_RNA"/>
</dbReference>
<organism evidence="4">
    <name type="scientific">Lygus hesperus</name>
    <name type="common">Western plant bug</name>
    <dbReference type="NCBI Taxonomy" id="30085"/>
    <lineage>
        <taxon>Eukaryota</taxon>
        <taxon>Metazoa</taxon>
        <taxon>Ecdysozoa</taxon>
        <taxon>Arthropoda</taxon>
        <taxon>Hexapoda</taxon>
        <taxon>Insecta</taxon>
        <taxon>Pterygota</taxon>
        <taxon>Neoptera</taxon>
        <taxon>Paraneoptera</taxon>
        <taxon>Hemiptera</taxon>
        <taxon>Heteroptera</taxon>
        <taxon>Panheteroptera</taxon>
        <taxon>Cimicomorpha</taxon>
        <taxon>Miridae</taxon>
        <taxon>Mirini</taxon>
        <taxon>Lygus</taxon>
    </lineage>
</organism>
<dbReference type="GO" id="GO:0000815">
    <property type="term" value="C:ESCRT III complex"/>
    <property type="evidence" value="ECO:0007669"/>
    <property type="project" value="TreeGrafter"/>
</dbReference>
<sequence>MASDPSFPLKQPLKSWNDDKRMNSLFSPFRQKESNPVDYETKLKFWVDLIDSWCLENGRGTFTVKYLLTVFRRKNAFPACLQTVVEELTRSGDVMTKDRFLSLDATESWARWAVRSIVKTPAVWSFNKLKEALIEIDPGEIEYVSIKFLKAAGTDVVVKCEKEGRTMMDFDEFYRVANAYNEEQASLILRWLTNERKASTIVHSGKLLAKIGPGAISEAEIAVMKINDTLSRLNQAVEILEKEKNLAVEDAKCYLRKNMRQSAKNCLRRKNEIEKQITKKLSAIDNLDSLLCRIRDAKSDAEILDCYKLGISALKTTFSETGLDEDSVANTMSELEEINEIHEEIENALAQPIGTSGDHELEDELKSILAAAEKRDTSVPEVPDLPDVPSAELSPTKSPSFSHLSASTL</sequence>